<proteinExistence type="predicted"/>
<gene>
    <name evidence="1" type="ORF">BIFPSEUDO_04487</name>
</gene>
<reference evidence="1 2" key="2">
    <citation type="submission" date="2009-02" db="EMBL/GenBank/DDBJ databases">
        <authorList>
            <person name="Fulton L."/>
            <person name="Clifton S."/>
            <person name="Fulton B."/>
            <person name="Xu J."/>
            <person name="Minx P."/>
            <person name="Pepin K.H."/>
            <person name="Johnson M."/>
            <person name="Bhonagiri V."/>
            <person name="Nash W.E."/>
            <person name="Mardis E.R."/>
            <person name="Wilson R.K."/>
        </authorList>
    </citation>
    <scope>NUCLEOTIDE SEQUENCE [LARGE SCALE GENOMIC DNA]</scope>
    <source>
        <strain evidence="1 2">DSM 20438</strain>
    </source>
</reference>
<evidence type="ECO:0000313" key="2">
    <source>
        <dbReference type="Proteomes" id="UP000003875"/>
    </source>
</evidence>
<accession>C0BVN8</accession>
<name>C0BVN8_BIFPS</name>
<dbReference type="EMBL" id="ABXX02000014">
    <property type="protein sequence ID" value="EEG69882.1"/>
    <property type="molecule type" value="Genomic_DNA"/>
</dbReference>
<organism evidence="1 2">
    <name type="scientific">Bifidobacterium pseudocatenulatum DSM 20438 = JCM 1200 = LMG 10505</name>
    <dbReference type="NCBI Taxonomy" id="547043"/>
    <lineage>
        <taxon>Bacteria</taxon>
        <taxon>Bacillati</taxon>
        <taxon>Actinomycetota</taxon>
        <taxon>Actinomycetes</taxon>
        <taxon>Bifidobacteriales</taxon>
        <taxon>Bifidobacteriaceae</taxon>
        <taxon>Bifidobacterium</taxon>
    </lineage>
</organism>
<dbReference type="AlphaFoldDB" id="C0BVN8"/>
<dbReference type="eggNOG" id="COG0610">
    <property type="taxonomic scope" value="Bacteria"/>
</dbReference>
<dbReference type="Proteomes" id="UP000003875">
    <property type="component" value="Unassembled WGS sequence"/>
</dbReference>
<sequence length="134" mass="15501">MFYDKESDFEDDLVAVLKRHGWTDGVLEYPTEQDLIDNWASILFDNNKGIDRLNGQRLTKGEMAQILEQIETLRTPLALNSFINGKTVSIKRDNPRDEAHYGKEISLKIYDRQEIAAGQSRYQIARQPIYPAKK</sequence>
<reference evidence="1 2" key="1">
    <citation type="submission" date="2009-02" db="EMBL/GenBank/DDBJ databases">
        <title>Draft genome sequence of Bifidobacterium pseudocatenulatum (DSM 20438).</title>
        <authorList>
            <person name="Sudarsanam P."/>
            <person name="Ley R."/>
            <person name="Guruge J."/>
            <person name="Turnbaugh P.J."/>
            <person name="Mahowald M."/>
            <person name="Liep D."/>
            <person name="Gordon J."/>
        </authorList>
    </citation>
    <scope>NUCLEOTIDE SEQUENCE [LARGE SCALE GENOMIC DNA]</scope>
    <source>
        <strain evidence="1 2">DSM 20438</strain>
    </source>
</reference>
<comment type="caution">
    <text evidence="1">The sequence shown here is derived from an EMBL/GenBank/DDBJ whole genome shotgun (WGS) entry which is preliminary data.</text>
</comment>
<evidence type="ECO:0000313" key="1">
    <source>
        <dbReference type="EMBL" id="EEG69882.1"/>
    </source>
</evidence>
<protein>
    <submittedName>
        <fullName evidence="1">Uncharacterized protein</fullName>
    </submittedName>
</protein>